<feature type="signal peptide" evidence="9">
    <location>
        <begin position="1"/>
        <end position="19"/>
    </location>
</feature>
<feature type="chain" id="PRO_5038007930" description="MICOS complex subunit MIC13" evidence="9">
    <location>
        <begin position="20"/>
        <end position="109"/>
    </location>
</feature>
<protein>
    <recommendedName>
        <fullName evidence="8">MICOS complex subunit MIC13</fullName>
    </recommendedName>
</protein>
<dbReference type="PANTHER" id="PTHR31816:SF3">
    <property type="entry name" value="MICOS COMPLEX SUBUNIT MIC13"/>
    <property type="match status" value="1"/>
</dbReference>
<evidence type="ECO:0000256" key="5">
    <source>
        <dbReference type="ARBA" id="ARBA00022989"/>
    </source>
</evidence>
<dbReference type="WBParaSite" id="PDA_v2.g3901.t1">
    <property type="protein sequence ID" value="PDA_v2.g3901.t1"/>
    <property type="gene ID" value="PDA_v2.g3901"/>
</dbReference>
<evidence type="ECO:0000256" key="7">
    <source>
        <dbReference type="ARBA" id="ARBA00023136"/>
    </source>
</evidence>
<sequence>MGFIWSLTKIGIKIGLVVGAVKLSIDNDVWSLKTENGSNGYEKLKKYILPGTIVYKEKLPSPEEVKINAGSRWNSSVNSVFEYLNSAPARINSGVNSLYRSASDAVSTK</sequence>
<dbReference type="AlphaFoldDB" id="A0A914QXU7"/>
<comment type="subcellular location">
    <subcellularLocation>
        <location evidence="1 8">Mitochondrion inner membrane</location>
        <topology evidence="1 8">Single-pass membrane protein</topology>
    </subcellularLocation>
</comment>
<evidence type="ECO:0000313" key="11">
    <source>
        <dbReference type="WBParaSite" id="PDA_v2.g3901.t1"/>
    </source>
</evidence>
<evidence type="ECO:0000256" key="8">
    <source>
        <dbReference type="RuleBase" id="RU363009"/>
    </source>
</evidence>
<comment type="subunit">
    <text evidence="8">Component of the mitochondrial contact site and cristae organizing system (MICOS) complex.</text>
</comment>
<evidence type="ECO:0000256" key="6">
    <source>
        <dbReference type="ARBA" id="ARBA00023128"/>
    </source>
</evidence>
<dbReference type="InterPro" id="IPR026769">
    <property type="entry name" value="Mic13"/>
</dbReference>
<dbReference type="GO" id="GO:0061617">
    <property type="term" value="C:MICOS complex"/>
    <property type="evidence" value="ECO:0007669"/>
    <property type="project" value="UniProtKB-UniRule"/>
</dbReference>
<comment type="function">
    <text evidence="8">Component of the MICOS complex, a large protein complex of the mitochondrial inner membrane that plays crucial roles in the maintenance of crista junctions, inner membrane architecture, and formation of contact sites to the outer membrane.</text>
</comment>
<evidence type="ECO:0000256" key="1">
    <source>
        <dbReference type="ARBA" id="ARBA00004434"/>
    </source>
</evidence>
<proteinExistence type="inferred from homology"/>
<evidence type="ECO:0000256" key="2">
    <source>
        <dbReference type="ARBA" id="ARBA00006771"/>
    </source>
</evidence>
<keyword evidence="10" id="KW-1185">Reference proteome</keyword>
<keyword evidence="3" id="KW-0812">Transmembrane</keyword>
<keyword evidence="9" id="KW-0732">Signal</keyword>
<evidence type="ECO:0000313" key="10">
    <source>
        <dbReference type="Proteomes" id="UP000887578"/>
    </source>
</evidence>
<dbReference type="PANTHER" id="PTHR31816">
    <property type="entry name" value="MICOS COMPLEX SUBUNIT MIC13"/>
    <property type="match status" value="1"/>
</dbReference>
<evidence type="ECO:0000256" key="4">
    <source>
        <dbReference type="ARBA" id="ARBA00022792"/>
    </source>
</evidence>
<accession>A0A914QXU7</accession>
<keyword evidence="6 8" id="KW-0496">Mitochondrion</keyword>
<dbReference type="Pfam" id="PF15884">
    <property type="entry name" value="QIL1"/>
    <property type="match status" value="1"/>
</dbReference>
<organism evidence="10 11">
    <name type="scientific">Panagrolaimus davidi</name>
    <dbReference type="NCBI Taxonomy" id="227884"/>
    <lineage>
        <taxon>Eukaryota</taxon>
        <taxon>Metazoa</taxon>
        <taxon>Ecdysozoa</taxon>
        <taxon>Nematoda</taxon>
        <taxon>Chromadorea</taxon>
        <taxon>Rhabditida</taxon>
        <taxon>Tylenchina</taxon>
        <taxon>Panagrolaimomorpha</taxon>
        <taxon>Panagrolaimoidea</taxon>
        <taxon>Panagrolaimidae</taxon>
        <taxon>Panagrolaimus</taxon>
    </lineage>
</organism>
<dbReference type="GO" id="GO:0044284">
    <property type="term" value="C:mitochondrial crista junction"/>
    <property type="evidence" value="ECO:0007669"/>
    <property type="project" value="TreeGrafter"/>
</dbReference>
<keyword evidence="4 8" id="KW-0999">Mitochondrion inner membrane</keyword>
<dbReference type="Proteomes" id="UP000887578">
    <property type="component" value="Unplaced"/>
</dbReference>
<evidence type="ECO:0000256" key="9">
    <source>
        <dbReference type="SAM" id="SignalP"/>
    </source>
</evidence>
<comment type="similarity">
    <text evidence="2 8">Belongs to the MICOS complex subunit Mic13 family.</text>
</comment>
<reference evidence="11" key="1">
    <citation type="submission" date="2022-11" db="UniProtKB">
        <authorList>
            <consortium name="WormBaseParasite"/>
        </authorList>
    </citation>
    <scope>IDENTIFICATION</scope>
</reference>
<keyword evidence="7" id="KW-0472">Membrane</keyword>
<dbReference type="GO" id="GO:0042407">
    <property type="term" value="P:cristae formation"/>
    <property type="evidence" value="ECO:0007669"/>
    <property type="project" value="TreeGrafter"/>
</dbReference>
<name>A0A914QXU7_9BILA</name>
<keyword evidence="5" id="KW-1133">Transmembrane helix</keyword>
<evidence type="ECO:0000256" key="3">
    <source>
        <dbReference type="ARBA" id="ARBA00022692"/>
    </source>
</evidence>